<accession>A0ABD2K1C2</accession>
<keyword evidence="1" id="KW-1133">Transmembrane helix</keyword>
<dbReference type="Proteomes" id="UP001620626">
    <property type="component" value="Unassembled WGS sequence"/>
</dbReference>
<keyword evidence="1" id="KW-0472">Membrane</keyword>
<protein>
    <submittedName>
        <fullName evidence="2">Uncharacterized protein</fullName>
    </submittedName>
</protein>
<feature type="transmembrane region" description="Helical" evidence="1">
    <location>
        <begin position="32"/>
        <end position="52"/>
    </location>
</feature>
<sequence length="70" mass="7412">MADPIDSKYFGFVPATEEQQGTSADVFGLGQFVPSAAVVSSSSSIGAVLVIISSSKDSSNSRTRRWWANL</sequence>
<keyword evidence="3" id="KW-1185">Reference proteome</keyword>
<proteinExistence type="predicted"/>
<evidence type="ECO:0000313" key="3">
    <source>
        <dbReference type="Proteomes" id="UP001620626"/>
    </source>
</evidence>
<dbReference type="AlphaFoldDB" id="A0ABD2K1C2"/>
<comment type="caution">
    <text evidence="2">The sequence shown here is derived from an EMBL/GenBank/DDBJ whole genome shotgun (WGS) entry which is preliminary data.</text>
</comment>
<evidence type="ECO:0000256" key="1">
    <source>
        <dbReference type="SAM" id="Phobius"/>
    </source>
</evidence>
<gene>
    <name evidence="2" type="ORF">niasHT_025118</name>
</gene>
<organism evidence="2 3">
    <name type="scientific">Heterodera trifolii</name>
    <dbReference type="NCBI Taxonomy" id="157864"/>
    <lineage>
        <taxon>Eukaryota</taxon>
        <taxon>Metazoa</taxon>
        <taxon>Ecdysozoa</taxon>
        <taxon>Nematoda</taxon>
        <taxon>Chromadorea</taxon>
        <taxon>Rhabditida</taxon>
        <taxon>Tylenchina</taxon>
        <taxon>Tylenchomorpha</taxon>
        <taxon>Tylenchoidea</taxon>
        <taxon>Heteroderidae</taxon>
        <taxon>Heteroderinae</taxon>
        <taxon>Heterodera</taxon>
    </lineage>
</organism>
<evidence type="ECO:0000313" key="2">
    <source>
        <dbReference type="EMBL" id="KAL3096690.1"/>
    </source>
</evidence>
<keyword evidence="1" id="KW-0812">Transmembrane</keyword>
<dbReference type="EMBL" id="JBICBT010000854">
    <property type="protein sequence ID" value="KAL3096690.1"/>
    <property type="molecule type" value="Genomic_DNA"/>
</dbReference>
<name>A0ABD2K1C2_9BILA</name>
<reference evidence="2 3" key="1">
    <citation type="submission" date="2024-10" db="EMBL/GenBank/DDBJ databases">
        <authorList>
            <person name="Kim D."/>
        </authorList>
    </citation>
    <scope>NUCLEOTIDE SEQUENCE [LARGE SCALE GENOMIC DNA]</scope>
    <source>
        <strain evidence="2">BH-2024</strain>
    </source>
</reference>